<feature type="region of interest" description="Disordered" evidence="1">
    <location>
        <begin position="81"/>
        <end position="124"/>
    </location>
</feature>
<comment type="caution">
    <text evidence="2">The sequence shown here is derived from an EMBL/GenBank/DDBJ whole genome shotgun (WGS) entry which is preliminary data.</text>
</comment>
<keyword evidence="3" id="KW-1185">Reference proteome</keyword>
<evidence type="ECO:0000313" key="3">
    <source>
        <dbReference type="Proteomes" id="UP000187455"/>
    </source>
</evidence>
<proteinExistence type="predicted"/>
<accession>A0A1R0GSR0</accession>
<dbReference type="Proteomes" id="UP000187455">
    <property type="component" value="Unassembled WGS sequence"/>
</dbReference>
<gene>
    <name evidence="2" type="ORF">AYI68_g5974</name>
</gene>
<sequence length="124" mass="13591">MKDIHIRLIRTFDPNFSETLRAISSTIITLHSRDLKANIAPLLRPSTLRLSTIHLLLTVLTKPGFCTTSTVVIIGDNFTGRLGPKPNESFSKEDTRSSITDSPAKLTDSIKSSPITGNSVEKDV</sequence>
<name>A0A1R0GSR0_9FUNG</name>
<protein>
    <submittedName>
        <fullName evidence="2">Uncharacterized protein</fullName>
    </submittedName>
</protein>
<evidence type="ECO:0000313" key="2">
    <source>
        <dbReference type="EMBL" id="OLY79942.1"/>
    </source>
</evidence>
<dbReference type="AlphaFoldDB" id="A0A1R0GSR0"/>
<organism evidence="2 3">
    <name type="scientific">Smittium mucronatum</name>
    <dbReference type="NCBI Taxonomy" id="133383"/>
    <lineage>
        <taxon>Eukaryota</taxon>
        <taxon>Fungi</taxon>
        <taxon>Fungi incertae sedis</taxon>
        <taxon>Zoopagomycota</taxon>
        <taxon>Kickxellomycotina</taxon>
        <taxon>Harpellomycetes</taxon>
        <taxon>Harpellales</taxon>
        <taxon>Legeriomycetaceae</taxon>
        <taxon>Smittium</taxon>
    </lineage>
</organism>
<reference evidence="2 3" key="1">
    <citation type="journal article" date="2016" name="Mol. Biol. Evol.">
        <title>Genome-Wide Survey of Gut Fungi (Harpellales) Reveals the First Horizontally Transferred Ubiquitin Gene from a Mosquito Host.</title>
        <authorList>
            <person name="Wang Y."/>
            <person name="White M.M."/>
            <person name="Kvist S."/>
            <person name="Moncalvo J.M."/>
        </authorList>
    </citation>
    <scope>NUCLEOTIDE SEQUENCE [LARGE SCALE GENOMIC DNA]</scope>
    <source>
        <strain evidence="2 3">ALG-7-W6</strain>
    </source>
</reference>
<feature type="compositionally biased region" description="Polar residues" evidence="1">
    <location>
        <begin position="109"/>
        <end position="124"/>
    </location>
</feature>
<evidence type="ECO:0000256" key="1">
    <source>
        <dbReference type="SAM" id="MobiDB-lite"/>
    </source>
</evidence>
<dbReference type="EMBL" id="LSSL01003941">
    <property type="protein sequence ID" value="OLY79942.1"/>
    <property type="molecule type" value="Genomic_DNA"/>
</dbReference>